<evidence type="ECO:0000313" key="4">
    <source>
        <dbReference type="EMBL" id="KAL3784558.1"/>
    </source>
</evidence>
<dbReference type="PROSITE" id="PS51257">
    <property type="entry name" value="PROKAR_LIPOPROTEIN"/>
    <property type="match status" value="1"/>
</dbReference>
<dbReference type="Proteomes" id="UP001516023">
    <property type="component" value="Unassembled WGS sequence"/>
</dbReference>
<dbReference type="InterPro" id="IPR002355">
    <property type="entry name" value="Cu_oxidase_Cu_BS"/>
</dbReference>
<dbReference type="GO" id="GO:0046872">
    <property type="term" value="F:metal ion binding"/>
    <property type="evidence" value="ECO:0007669"/>
    <property type="project" value="UniProtKB-KW"/>
</dbReference>
<dbReference type="PANTHER" id="PTHR11709">
    <property type="entry name" value="MULTI-COPPER OXIDASE"/>
    <property type="match status" value="1"/>
</dbReference>
<dbReference type="EMBL" id="JABMIG020000233">
    <property type="protein sequence ID" value="KAL3784558.1"/>
    <property type="molecule type" value="Genomic_DNA"/>
</dbReference>
<protein>
    <recommendedName>
        <fullName evidence="3">Plastocyanin-like domain-containing protein</fullName>
    </recommendedName>
</protein>
<keyword evidence="5" id="KW-1185">Reference proteome</keyword>
<reference evidence="4 5" key="1">
    <citation type="journal article" date="2020" name="G3 (Bethesda)">
        <title>Improved Reference Genome for Cyclotella cryptica CCMP332, a Model for Cell Wall Morphogenesis, Salinity Adaptation, and Lipid Production in Diatoms (Bacillariophyta).</title>
        <authorList>
            <person name="Roberts W.R."/>
            <person name="Downey K.M."/>
            <person name="Ruck E.C."/>
            <person name="Traller J.C."/>
            <person name="Alverson A.J."/>
        </authorList>
    </citation>
    <scope>NUCLEOTIDE SEQUENCE [LARGE SCALE GENOMIC DNA]</scope>
    <source>
        <strain evidence="4 5">CCMP332</strain>
    </source>
</reference>
<gene>
    <name evidence="4" type="ORF">HJC23_010682</name>
</gene>
<dbReference type="AlphaFoldDB" id="A0ABD3P8Y4"/>
<feature type="compositionally biased region" description="Low complexity" evidence="2">
    <location>
        <begin position="627"/>
        <end position="642"/>
    </location>
</feature>
<comment type="caution">
    <text evidence="4">The sequence shown here is derived from an EMBL/GenBank/DDBJ whole genome shotgun (WGS) entry which is preliminary data.</text>
</comment>
<dbReference type="InterPro" id="IPR008972">
    <property type="entry name" value="Cupredoxin"/>
</dbReference>
<proteinExistence type="predicted"/>
<keyword evidence="1" id="KW-0479">Metal-binding</keyword>
<dbReference type="Gene3D" id="2.60.40.420">
    <property type="entry name" value="Cupredoxins - blue copper proteins"/>
    <property type="match status" value="3"/>
</dbReference>
<evidence type="ECO:0000313" key="5">
    <source>
        <dbReference type="Proteomes" id="UP001516023"/>
    </source>
</evidence>
<evidence type="ECO:0000256" key="2">
    <source>
        <dbReference type="SAM" id="MobiDB-lite"/>
    </source>
</evidence>
<feature type="region of interest" description="Disordered" evidence="2">
    <location>
        <begin position="627"/>
        <end position="660"/>
    </location>
</feature>
<feature type="domain" description="Plastocyanin-like" evidence="3">
    <location>
        <begin position="480"/>
        <end position="621"/>
    </location>
</feature>
<accession>A0ABD3P8Y4</accession>
<sequence length="660" mass="72659">MKLPVTFAILCGTSPSLARIIRSFPSGVPGSGYGCSNTCGGPSDKADVYYTIRASLETYVVTNSEGGLPGFPDDVPPNEPVSMFTRTFTGVKEESSPFCNGGYDGTTGALGPCLQVLPGQIVKIRLINDMTDGMEKLKQHETSIAEYWELVKEPGQPNLDPIGWFGPTPETPGDMIVTNDQDIPGADTSFDNVNLHFHGMQIVRHLFYPQGTNNASAPWITLTPDNSESRCFCYVFEIPFDHPQGTFFWHIHRHGSVAMQAWQGMVGFLQVGNVESAGSPDNDLAKQGVIRDEFIALWEWSVDPKHRVAGTSTFFEGNFIQRNDYIQTFLTNNGYQPTYSMYVGETVHVRLLCAQTTTGSGIYILDEDDNMIPFWVFASDGISYSHAVQHESILIGPGQREGVLLQFSKAGKYSIMQQILNDMQVGGNSGGDAPLGFIEVSNDIPVDYKGILNIDISTLKFTPGMSGNITEEDVINQNSINFEVQSIKMKAPVPQFIINGVEFDSSRIVEREVAAVATSWTLTSNMNYFHPFHIHVNPFQVIMMHTGNITGTVGETSLEDAVFDTNLNPHPMWRDTVFIPPFGMTVIRQRFGESVAWTGKTVFHCHFLDHEDQGMIAAMMIVDPTTKKPTTAPTTSSKSSKVQTKKKSITSIESTTEGGV</sequence>
<organism evidence="4 5">
    <name type="scientific">Cyclotella cryptica</name>
    <dbReference type="NCBI Taxonomy" id="29204"/>
    <lineage>
        <taxon>Eukaryota</taxon>
        <taxon>Sar</taxon>
        <taxon>Stramenopiles</taxon>
        <taxon>Ochrophyta</taxon>
        <taxon>Bacillariophyta</taxon>
        <taxon>Coscinodiscophyceae</taxon>
        <taxon>Thalassiosirophycidae</taxon>
        <taxon>Stephanodiscales</taxon>
        <taxon>Stephanodiscaceae</taxon>
        <taxon>Cyclotella</taxon>
    </lineage>
</organism>
<evidence type="ECO:0000259" key="3">
    <source>
        <dbReference type="Pfam" id="PF07731"/>
    </source>
</evidence>
<dbReference type="PANTHER" id="PTHR11709:SF2">
    <property type="entry name" value="MULTICOPPER OXIDASE LPR1"/>
    <property type="match status" value="1"/>
</dbReference>
<dbReference type="InterPro" id="IPR045087">
    <property type="entry name" value="Cu-oxidase_fam"/>
</dbReference>
<dbReference type="SUPFAM" id="SSF49503">
    <property type="entry name" value="Cupredoxins"/>
    <property type="match status" value="3"/>
</dbReference>
<evidence type="ECO:0000256" key="1">
    <source>
        <dbReference type="ARBA" id="ARBA00022723"/>
    </source>
</evidence>
<name>A0ABD3P8Y4_9STRA</name>
<dbReference type="Pfam" id="PF07731">
    <property type="entry name" value="Cu-oxidase_2"/>
    <property type="match status" value="1"/>
</dbReference>
<dbReference type="PROSITE" id="PS00080">
    <property type="entry name" value="MULTICOPPER_OXIDASE2"/>
    <property type="match status" value="1"/>
</dbReference>
<dbReference type="InterPro" id="IPR011706">
    <property type="entry name" value="Cu-oxidase_C"/>
</dbReference>